<organism evidence="2 3">
    <name type="scientific">Microbacterium psychrotolerans</name>
    <dbReference type="NCBI Taxonomy" id="3068321"/>
    <lineage>
        <taxon>Bacteria</taxon>
        <taxon>Bacillati</taxon>
        <taxon>Actinomycetota</taxon>
        <taxon>Actinomycetes</taxon>
        <taxon>Micrococcales</taxon>
        <taxon>Microbacteriaceae</taxon>
        <taxon>Microbacterium</taxon>
    </lineage>
</organism>
<protein>
    <submittedName>
        <fullName evidence="2">Nuclear transport factor 2 family protein</fullName>
    </submittedName>
</protein>
<evidence type="ECO:0000313" key="3">
    <source>
        <dbReference type="Proteomes" id="UP001235133"/>
    </source>
</evidence>
<comment type="caution">
    <text evidence="2">The sequence shown here is derived from an EMBL/GenBank/DDBJ whole genome shotgun (WGS) entry which is preliminary data.</text>
</comment>
<dbReference type="RefSeq" id="WP_308865909.1">
    <property type="nucleotide sequence ID" value="NZ_JAVFWO010000001.1"/>
</dbReference>
<dbReference type="SUPFAM" id="SSF54427">
    <property type="entry name" value="NTF2-like"/>
    <property type="match status" value="1"/>
</dbReference>
<dbReference type="Gene3D" id="3.10.450.50">
    <property type="match status" value="1"/>
</dbReference>
<proteinExistence type="predicted"/>
<dbReference type="Proteomes" id="UP001235133">
    <property type="component" value="Unassembled WGS sequence"/>
</dbReference>
<dbReference type="Pfam" id="PF13577">
    <property type="entry name" value="SnoaL_4"/>
    <property type="match status" value="1"/>
</dbReference>
<evidence type="ECO:0000313" key="2">
    <source>
        <dbReference type="EMBL" id="MDQ7876509.1"/>
    </source>
</evidence>
<keyword evidence="3" id="KW-1185">Reference proteome</keyword>
<dbReference type="InterPro" id="IPR037401">
    <property type="entry name" value="SnoaL-like"/>
</dbReference>
<sequence>MDDQRLLFELRAERDIARLQARYSALCDDGFPPAAIGELFVEDAVWESSPHGVRCEGRAQIAAHFESAGPMYPWSMHINVPLGVDVAGDGDTADGAWHLLMPCIDRSTGAVTAGWLAGKYLNTFVRVDGEWRFQHLRIAFELMTPHLTDWAVDRFQHGARP</sequence>
<feature type="domain" description="SnoaL-like" evidence="1">
    <location>
        <begin position="9"/>
        <end position="137"/>
    </location>
</feature>
<accession>A0ABU0YY37</accession>
<dbReference type="EMBL" id="JAVFWO010000001">
    <property type="protein sequence ID" value="MDQ7876509.1"/>
    <property type="molecule type" value="Genomic_DNA"/>
</dbReference>
<evidence type="ECO:0000259" key="1">
    <source>
        <dbReference type="Pfam" id="PF13577"/>
    </source>
</evidence>
<reference evidence="2 3" key="1">
    <citation type="submission" date="2023-08" db="EMBL/GenBank/DDBJ databases">
        <title>Microbacterium psychrotolerans sp. nov., a psychrotolerant bacterium isolated from soil in Heilongjiang Province, China.</title>
        <authorList>
            <person name="An P."/>
            <person name="Zhao D."/>
            <person name="Xiang H."/>
        </authorList>
    </citation>
    <scope>NUCLEOTIDE SEQUENCE [LARGE SCALE GENOMIC DNA]</scope>
    <source>
        <strain evidence="2 3">QXD-8</strain>
    </source>
</reference>
<dbReference type="InterPro" id="IPR032710">
    <property type="entry name" value="NTF2-like_dom_sf"/>
</dbReference>
<name>A0ABU0YY37_9MICO</name>
<gene>
    <name evidence="2" type="ORF">Q9R08_00825</name>
</gene>